<dbReference type="EMBL" id="JAMPLM010000062">
    <property type="protein sequence ID" value="MEP1062348.1"/>
    <property type="molecule type" value="Genomic_DNA"/>
</dbReference>
<dbReference type="RefSeq" id="WP_206755993.1">
    <property type="nucleotide sequence ID" value="NZ_JAMPLM010000062.1"/>
</dbReference>
<comment type="caution">
    <text evidence="1">The sequence shown here is derived from an EMBL/GenBank/DDBJ whole genome shotgun (WGS) entry which is preliminary data.</text>
</comment>
<reference evidence="1 2" key="1">
    <citation type="submission" date="2022-04" db="EMBL/GenBank/DDBJ databases">
        <title>Positive selection, recombination, and allopatry shape intraspecific diversity of widespread and dominant cyanobacteria.</title>
        <authorList>
            <person name="Wei J."/>
            <person name="Shu W."/>
            <person name="Hu C."/>
        </authorList>
    </citation>
    <scope>NUCLEOTIDE SEQUENCE [LARGE SCALE GENOMIC DNA]</scope>
    <source>
        <strain evidence="1 2">AS-A4</strain>
    </source>
</reference>
<evidence type="ECO:0000313" key="2">
    <source>
        <dbReference type="Proteomes" id="UP001476950"/>
    </source>
</evidence>
<name>A0ABV0KSX5_9CYAN</name>
<organism evidence="1 2">
    <name type="scientific">Stenomitos frigidus AS-A4</name>
    <dbReference type="NCBI Taxonomy" id="2933935"/>
    <lineage>
        <taxon>Bacteria</taxon>
        <taxon>Bacillati</taxon>
        <taxon>Cyanobacteriota</taxon>
        <taxon>Cyanophyceae</taxon>
        <taxon>Leptolyngbyales</taxon>
        <taxon>Leptolyngbyaceae</taxon>
        <taxon>Stenomitos</taxon>
    </lineage>
</organism>
<accession>A0ABV0KSX5</accession>
<evidence type="ECO:0000313" key="1">
    <source>
        <dbReference type="EMBL" id="MEP1062348.1"/>
    </source>
</evidence>
<evidence type="ECO:0008006" key="3">
    <source>
        <dbReference type="Google" id="ProtNLM"/>
    </source>
</evidence>
<keyword evidence="2" id="KW-1185">Reference proteome</keyword>
<gene>
    <name evidence="1" type="ORF">NDI38_28650</name>
</gene>
<dbReference type="Proteomes" id="UP001476950">
    <property type="component" value="Unassembled WGS sequence"/>
</dbReference>
<proteinExistence type="predicted"/>
<sequence>MTVAQRITVTISDSLHGRLQRVKDSLNVSRVCQEAIEYAVQIEETKLKEIPVVEKVLERLRLEKERSEAEWKQIGVKDGQEDAAELSYNEFRLLELDDELSEETHEWIESKRIQYLENPDEDVYLEGWKEGVLSVWDQVKGRL</sequence>
<protein>
    <recommendedName>
        <fullName evidence="3">CopG family transcriptional regulator</fullName>
    </recommendedName>
</protein>